<dbReference type="SUPFAM" id="SSF55874">
    <property type="entry name" value="ATPase domain of HSP90 chaperone/DNA topoisomerase II/histidine kinase"/>
    <property type="match status" value="1"/>
</dbReference>
<dbReference type="EC" id="2.7.13.3" evidence="2"/>
<dbReference type="InterPro" id="IPR035965">
    <property type="entry name" value="PAS-like_dom_sf"/>
</dbReference>
<dbReference type="Gene3D" id="3.30.565.10">
    <property type="entry name" value="Histidine kinase-like ATPase, C-terminal domain"/>
    <property type="match status" value="1"/>
</dbReference>
<dbReference type="PANTHER" id="PTHR43047:SF9">
    <property type="entry name" value="HISTIDINE KINASE"/>
    <property type="match status" value="1"/>
</dbReference>
<dbReference type="InterPro" id="IPR003594">
    <property type="entry name" value="HATPase_dom"/>
</dbReference>
<dbReference type="PROSITE" id="PS50109">
    <property type="entry name" value="HIS_KIN"/>
    <property type="match status" value="1"/>
</dbReference>
<dbReference type="SMART" id="SM00387">
    <property type="entry name" value="HATPase_c"/>
    <property type="match status" value="1"/>
</dbReference>
<dbReference type="SUPFAM" id="SSF47384">
    <property type="entry name" value="Homodimeric domain of signal transducing histidine kinase"/>
    <property type="match status" value="1"/>
</dbReference>
<dbReference type="Pfam" id="PF12860">
    <property type="entry name" value="PAS_7"/>
    <property type="match status" value="2"/>
</dbReference>
<evidence type="ECO:0000259" key="6">
    <source>
        <dbReference type="PROSITE" id="PS50109"/>
    </source>
</evidence>
<dbReference type="InterPro" id="IPR005467">
    <property type="entry name" value="His_kinase_dom"/>
</dbReference>
<proteinExistence type="predicted"/>
<evidence type="ECO:0000313" key="8">
    <source>
        <dbReference type="Proteomes" id="UP000193963"/>
    </source>
</evidence>
<organism evidence="7 8">
    <name type="scientific">Pseudooceanicola marinus</name>
    <dbReference type="NCBI Taxonomy" id="396013"/>
    <lineage>
        <taxon>Bacteria</taxon>
        <taxon>Pseudomonadati</taxon>
        <taxon>Pseudomonadota</taxon>
        <taxon>Alphaproteobacteria</taxon>
        <taxon>Rhodobacterales</taxon>
        <taxon>Paracoccaceae</taxon>
        <taxon>Pseudooceanicola</taxon>
    </lineage>
</organism>
<feature type="domain" description="Histidine kinase" evidence="6">
    <location>
        <begin position="383"/>
        <end position="594"/>
    </location>
</feature>
<sequence length="597" mass="67317">MTEMSDLIDPGEPPEDQIARLRVIAEALMRRVEQQPDLSEATFAQLHRTTLLEQEVHNRTRELEETLDLLNAANERLASSYREKEAVRTNLINAIEAVQGGFALFSRDEELVLCNSRFGMHMPDLRAALAPGLTFADYIDLVSRSPHLTLPPGESREDWKRRRLARHQDQNLRLNVRLNWNRWVQVSEHRTPDGGIVILQTDVTDIMRIERQERERMLDDQARLIRATLEHLDQGVCIFDRQSRLVGWNRRVGEMLAFPLRMFYMGIHAEKLIDWMSESFTFTDGIEGDMVRNWTRRKDGRPPLSFEIESADDLTLGVFAQEMPDRGFVISFTDITNERAAVRALSFLNEALEARVSERTEELEAALAEAALANETKSRFVAAASHDLLQPLSAAKLFLASAEDEASEEAAPVLGKARRALESVEHLMDALVDISRLDSGRTEVHVGKVSLSRLMRQLADELAPEARAKGLDLRVVPTTAVVASDPTYLRRILQNLLTNAVRYTREGSVLMGARRHANRVTVEVIDTGPGIPEDRMRDIFREFQRLDSAASASEGMGLGLAIVERACSLLNHDLTLTSELGKGTRFAVTLPVLRFDS</sequence>
<dbReference type="Gene3D" id="1.10.287.130">
    <property type="match status" value="1"/>
</dbReference>
<dbReference type="EMBL" id="FWFN01000005">
    <property type="protein sequence ID" value="SLN55131.1"/>
    <property type="molecule type" value="Genomic_DNA"/>
</dbReference>
<dbReference type="InterPro" id="IPR036097">
    <property type="entry name" value="HisK_dim/P_sf"/>
</dbReference>
<dbReference type="FunFam" id="3.30.565.10:FF:000049">
    <property type="entry name" value="Two-component sensor histidine kinase"/>
    <property type="match status" value="1"/>
</dbReference>
<evidence type="ECO:0000256" key="5">
    <source>
        <dbReference type="ARBA" id="ARBA00022777"/>
    </source>
</evidence>
<dbReference type="RefSeq" id="WP_232618293.1">
    <property type="nucleotide sequence ID" value="NZ_FWFN01000005.1"/>
</dbReference>
<dbReference type="Gene3D" id="3.30.450.20">
    <property type="entry name" value="PAS domain"/>
    <property type="match status" value="1"/>
</dbReference>
<evidence type="ECO:0000256" key="4">
    <source>
        <dbReference type="ARBA" id="ARBA00022679"/>
    </source>
</evidence>
<evidence type="ECO:0000313" key="7">
    <source>
        <dbReference type="EMBL" id="SLN55131.1"/>
    </source>
</evidence>
<keyword evidence="3" id="KW-0597">Phosphoprotein</keyword>
<dbReference type="Proteomes" id="UP000193963">
    <property type="component" value="Unassembled WGS sequence"/>
</dbReference>
<keyword evidence="4 7" id="KW-0808">Transferase</keyword>
<dbReference type="Pfam" id="PF00512">
    <property type="entry name" value="HisKA"/>
    <property type="match status" value="1"/>
</dbReference>
<dbReference type="InterPro" id="IPR036890">
    <property type="entry name" value="HATPase_C_sf"/>
</dbReference>
<comment type="catalytic activity">
    <reaction evidence="1">
        <text>ATP + protein L-histidine = ADP + protein N-phospho-L-histidine.</text>
        <dbReference type="EC" id="2.7.13.3"/>
    </reaction>
</comment>
<dbReference type="InterPro" id="IPR004358">
    <property type="entry name" value="Sig_transdc_His_kin-like_C"/>
</dbReference>
<keyword evidence="8" id="KW-1185">Reference proteome</keyword>
<dbReference type="PRINTS" id="PR00344">
    <property type="entry name" value="BCTRLSENSOR"/>
</dbReference>
<dbReference type="InterPro" id="IPR003661">
    <property type="entry name" value="HisK_dim/P_dom"/>
</dbReference>
<dbReference type="GO" id="GO:0009927">
    <property type="term" value="F:histidine phosphotransfer kinase activity"/>
    <property type="evidence" value="ECO:0007669"/>
    <property type="project" value="TreeGrafter"/>
</dbReference>
<evidence type="ECO:0000256" key="1">
    <source>
        <dbReference type="ARBA" id="ARBA00000085"/>
    </source>
</evidence>
<evidence type="ECO:0000256" key="2">
    <source>
        <dbReference type="ARBA" id="ARBA00012438"/>
    </source>
</evidence>
<protein>
    <recommendedName>
        <fullName evidence="2">histidine kinase</fullName>
        <ecNumber evidence="2">2.7.13.3</ecNumber>
    </recommendedName>
</protein>
<dbReference type="Pfam" id="PF02518">
    <property type="entry name" value="HATPase_c"/>
    <property type="match status" value="1"/>
</dbReference>
<dbReference type="AlphaFoldDB" id="A0A1X6ZNR3"/>
<dbReference type="SUPFAM" id="SSF55785">
    <property type="entry name" value="PYP-like sensor domain (PAS domain)"/>
    <property type="match status" value="1"/>
</dbReference>
<dbReference type="GO" id="GO:0000155">
    <property type="term" value="F:phosphorelay sensor kinase activity"/>
    <property type="evidence" value="ECO:0007669"/>
    <property type="project" value="InterPro"/>
</dbReference>
<gene>
    <name evidence="7" type="primary">luxQ_2</name>
    <name evidence="7" type="ORF">PSM7751_02701</name>
</gene>
<evidence type="ECO:0000256" key="3">
    <source>
        <dbReference type="ARBA" id="ARBA00022553"/>
    </source>
</evidence>
<keyword evidence="5 7" id="KW-0418">Kinase</keyword>
<dbReference type="PANTHER" id="PTHR43047">
    <property type="entry name" value="TWO-COMPONENT HISTIDINE PROTEIN KINASE"/>
    <property type="match status" value="1"/>
</dbReference>
<name>A0A1X6ZNR3_9RHOB</name>
<reference evidence="7 8" key="1">
    <citation type="submission" date="2017-03" db="EMBL/GenBank/DDBJ databases">
        <authorList>
            <person name="Afonso C.L."/>
            <person name="Miller P.J."/>
            <person name="Scott M.A."/>
            <person name="Spackman E."/>
            <person name="Goraichik I."/>
            <person name="Dimitrov K.M."/>
            <person name="Suarez D.L."/>
            <person name="Swayne D.E."/>
        </authorList>
    </citation>
    <scope>NUCLEOTIDE SEQUENCE [LARGE SCALE GENOMIC DNA]</scope>
    <source>
        <strain evidence="7 8">CECT 7751</strain>
    </source>
</reference>
<accession>A0A1X6ZNR3</accession>
<dbReference type="SMART" id="SM00388">
    <property type="entry name" value="HisKA"/>
    <property type="match status" value="1"/>
</dbReference>
<dbReference type="CDD" id="cd00082">
    <property type="entry name" value="HisKA"/>
    <property type="match status" value="1"/>
</dbReference>
<dbReference type="GO" id="GO:0005886">
    <property type="term" value="C:plasma membrane"/>
    <property type="evidence" value="ECO:0007669"/>
    <property type="project" value="TreeGrafter"/>
</dbReference>